<proteinExistence type="predicted"/>
<keyword evidence="2" id="KW-1185">Reference proteome</keyword>
<comment type="caution">
    <text evidence="1">The sequence shown here is derived from an EMBL/GenBank/DDBJ whole genome shotgun (WGS) entry which is preliminary data.</text>
</comment>
<evidence type="ECO:0000313" key="1">
    <source>
        <dbReference type="EMBL" id="MQY24340.1"/>
    </source>
</evidence>
<accession>A0A7K0DEX1</accession>
<dbReference type="AlphaFoldDB" id="A0A7K0DEX1"/>
<dbReference type="Proteomes" id="UP000438448">
    <property type="component" value="Unassembled WGS sequence"/>
</dbReference>
<dbReference type="EMBL" id="WEGK01000032">
    <property type="protein sequence ID" value="MQY24340.1"/>
    <property type="molecule type" value="Genomic_DNA"/>
</dbReference>
<protein>
    <submittedName>
        <fullName evidence="1">Uncharacterized protein</fullName>
    </submittedName>
</protein>
<evidence type="ECO:0000313" key="2">
    <source>
        <dbReference type="Proteomes" id="UP000438448"/>
    </source>
</evidence>
<sequence length="58" mass="6778">MTECHLSVWFDDGEPLHFRAERSVAENFATAAAYLVKTCIDDQVQPWMPVMPYQELWC</sequence>
<reference evidence="1 2" key="1">
    <citation type="submission" date="2019-10" db="EMBL/GenBank/DDBJ databases">
        <title>Nocardia macrotermitis sp. nov. and Nocardia aurantia sp. nov., isolated from the gut of fungus growing-termite Macrotermes natalensis.</title>
        <authorList>
            <person name="Benndorf R."/>
            <person name="Schwitalla J."/>
            <person name="Martin K."/>
            <person name="De Beer W."/>
            <person name="Kaster A.-K."/>
            <person name="Vollmers J."/>
            <person name="Poulsen M."/>
            <person name="Beemelmanns C."/>
        </authorList>
    </citation>
    <scope>NUCLEOTIDE SEQUENCE [LARGE SCALE GENOMIC DNA]</scope>
    <source>
        <strain evidence="1 2">RB20</strain>
    </source>
</reference>
<gene>
    <name evidence="1" type="ORF">NRB20_74750</name>
</gene>
<name>A0A7K0DEX1_9NOCA</name>
<organism evidence="1 2">
    <name type="scientific">Nocardia macrotermitis</name>
    <dbReference type="NCBI Taxonomy" id="2585198"/>
    <lineage>
        <taxon>Bacteria</taxon>
        <taxon>Bacillati</taxon>
        <taxon>Actinomycetota</taxon>
        <taxon>Actinomycetes</taxon>
        <taxon>Mycobacteriales</taxon>
        <taxon>Nocardiaceae</taxon>
        <taxon>Nocardia</taxon>
    </lineage>
</organism>